<name>A0A918ZR60_9ACTN</name>
<evidence type="ECO:0000313" key="2">
    <source>
        <dbReference type="Proteomes" id="UP000603227"/>
    </source>
</evidence>
<keyword evidence="2" id="KW-1185">Reference proteome</keyword>
<protein>
    <submittedName>
        <fullName evidence="1">Uncharacterized protein</fullName>
    </submittedName>
</protein>
<accession>A0A918ZR60</accession>
<reference evidence="1" key="2">
    <citation type="submission" date="2020-09" db="EMBL/GenBank/DDBJ databases">
        <authorList>
            <person name="Sun Q."/>
            <person name="Zhou Y."/>
        </authorList>
    </citation>
    <scope>NUCLEOTIDE SEQUENCE</scope>
    <source>
        <strain evidence="1">CGMCC 4.7403</strain>
    </source>
</reference>
<dbReference type="Proteomes" id="UP000603227">
    <property type="component" value="Unassembled WGS sequence"/>
</dbReference>
<organism evidence="1 2">
    <name type="scientific">Streptomyces capitiformicae</name>
    <dbReference type="NCBI Taxonomy" id="2014920"/>
    <lineage>
        <taxon>Bacteria</taxon>
        <taxon>Bacillati</taxon>
        <taxon>Actinomycetota</taxon>
        <taxon>Actinomycetes</taxon>
        <taxon>Kitasatosporales</taxon>
        <taxon>Streptomycetaceae</taxon>
        <taxon>Streptomyces</taxon>
    </lineage>
</organism>
<evidence type="ECO:0000313" key="1">
    <source>
        <dbReference type="EMBL" id="GHE66394.1"/>
    </source>
</evidence>
<reference evidence="1" key="1">
    <citation type="journal article" date="2014" name="Int. J. Syst. Evol. Microbiol.">
        <title>Complete genome sequence of Corynebacterium casei LMG S-19264T (=DSM 44701T), isolated from a smear-ripened cheese.</title>
        <authorList>
            <consortium name="US DOE Joint Genome Institute (JGI-PGF)"/>
            <person name="Walter F."/>
            <person name="Albersmeier A."/>
            <person name="Kalinowski J."/>
            <person name="Ruckert C."/>
        </authorList>
    </citation>
    <scope>NUCLEOTIDE SEQUENCE</scope>
    <source>
        <strain evidence="1">CGMCC 4.7403</strain>
    </source>
</reference>
<proteinExistence type="predicted"/>
<sequence>MAGIEGDDGAGEVERRQQGFEVAHFVGLRTDFDLGNRGDAVVGDRREQVTARRIQAG</sequence>
<comment type="caution">
    <text evidence="1">The sequence shown here is derived from an EMBL/GenBank/DDBJ whole genome shotgun (WGS) entry which is preliminary data.</text>
</comment>
<dbReference type="AlphaFoldDB" id="A0A918ZR60"/>
<dbReference type="EMBL" id="BNAT01000064">
    <property type="protein sequence ID" value="GHE66394.1"/>
    <property type="molecule type" value="Genomic_DNA"/>
</dbReference>
<gene>
    <name evidence="1" type="ORF">GCM10017771_90130</name>
</gene>